<keyword evidence="2" id="KW-1185">Reference proteome</keyword>
<accession>A0A7R7DX57</accession>
<dbReference type="EMBL" id="AP023355">
    <property type="protein sequence ID" value="BCJ39230.1"/>
    <property type="molecule type" value="Genomic_DNA"/>
</dbReference>
<name>A0A7R7DX57_9ACTN</name>
<gene>
    <name evidence="1" type="ORF">Athai_67330</name>
</gene>
<protein>
    <submittedName>
        <fullName evidence="1">Uncharacterized protein</fullName>
    </submittedName>
</protein>
<dbReference type="Proteomes" id="UP000611640">
    <property type="component" value="Chromosome"/>
</dbReference>
<reference evidence="1 2" key="1">
    <citation type="submission" date="2020-08" db="EMBL/GenBank/DDBJ databases">
        <title>Whole genome shotgun sequence of Actinocatenispora thailandica NBRC 105041.</title>
        <authorList>
            <person name="Komaki H."/>
            <person name="Tamura T."/>
        </authorList>
    </citation>
    <scope>NUCLEOTIDE SEQUENCE [LARGE SCALE GENOMIC DNA]</scope>
    <source>
        <strain evidence="1 2">NBRC 105041</strain>
    </source>
</reference>
<organism evidence="1 2">
    <name type="scientific">Actinocatenispora thailandica</name>
    <dbReference type="NCBI Taxonomy" id="227318"/>
    <lineage>
        <taxon>Bacteria</taxon>
        <taxon>Bacillati</taxon>
        <taxon>Actinomycetota</taxon>
        <taxon>Actinomycetes</taxon>
        <taxon>Micromonosporales</taxon>
        <taxon>Micromonosporaceae</taxon>
        <taxon>Actinocatenispora</taxon>
    </lineage>
</organism>
<proteinExistence type="predicted"/>
<sequence>MDDAKAVATFLETQAVDNLSFMLETAKIVTKLLGAMTDAAVDTAGIVSIPEALDKLAGACGSIVEEGLNNLIDMVKKFAGDYAKTMDLFDQGNTRSYLPKGHWPKVAP</sequence>
<evidence type="ECO:0000313" key="2">
    <source>
        <dbReference type="Proteomes" id="UP000611640"/>
    </source>
</evidence>
<dbReference type="AlphaFoldDB" id="A0A7R7DX57"/>
<evidence type="ECO:0000313" key="1">
    <source>
        <dbReference type="EMBL" id="BCJ39230.1"/>
    </source>
</evidence>
<dbReference type="KEGG" id="atl:Athai_67330"/>
<dbReference type="RefSeq" id="WP_203965134.1">
    <property type="nucleotide sequence ID" value="NZ_AP023355.1"/>
</dbReference>